<comment type="caution">
    <text evidence="2">The sequence shown here is derived from an EMBL/GenBank/DDBJ whole genome shotgun (WGS) entry which is preliminary data.</text>
</comment>
<feature type="compositionally biased region" description="Acidic residues" evidence="1">
    <location>
        <begin position="41"/>
        <end position="54"/>
    </location>
</feature>
<reference evidence="2" key="1">
    <citation type="submission" date="2021-03" db="EMBL/GenBank/DDBJ databases">
        <title>Draft genome sequence of rust myrtle Austropuccinia psidii MF-1, a brazilian biotype.</title>
        <authorList>
            <person name="Quecine M.C."/>
            <person name="Pachon D.M.R."/>
            <person name="Bonatelli M.L."/>
            <person name="Correr F.H."/>
            <person name="Franceschini L.M."/>
            <person name="Leite T.F."/>
            <person name="Margarido G.R.A."/>
            <person name="Almeida C.A."/>
            <person name="Ferrarezi J.A."/>
            <person name="Labate C.A."/>
        </authorList>
    </citation>
    <scope>NUCLEOTIDE SEQUENCE</scope>
    <source>
        <strain evidence="2">MF-1</strain>
    </source>
</reference>
<dbReference type="EMBL" id="AVOT02013511">
    <property type="protein sequence ID" value="MBW0496240.1"/>
    <property type="molecule type" value="Genomic_DNA"/>
</dbReference>
<name>A0A9Q3HBP4_9BASI</name>
<sequence>MEGAAPLRRGGVKSRRSRSFSGLLGGYPSMSQGPRSRFGEAEDEEGEGSEEAEVEATLAGAPEDSEAENLAHSNKPLVFQCETNLLKMMDQMTQFMGQLTQAVAPRDNSNSHSLKTPLMKAPDSFYGT</sequence>
<organism evidence="2 3">
    <name type="scientific">Austropuccinia psidii MF-1</name>
    <dbReference type="NCBI Taxonomy" id="1389203"/>
    <lineage>
        <taxon>Eukaryota</taxon>
        <taxon>Fungi</taxon>
        <taxon>Dikarya</taxon>
        <taxon>Basidiomycota</taxon>
        <taxon>Pucciniomycotina</taxon>
        <taxon>Pucciniomycetes</taxon>
        <taxon>Pucciniales</taxon>
        <taxon>Sphaerophragmiaceae</taxon>
        <taxon>Austropuccinia</taxon>
    </lineage>
</organism>
<feature type="compositionally biased region" description="Polar residues" evidence="1">
    <location>
        <begin position="103"/>
        <end position="114"/>
    </location>
</feature>
<gene>
    <name evidence="2" type="ORF">O181_035955</name>
</gene>
<evidence type="ECO:0000256" key="1">
    <source>
        <dbReference type="SAM" id="MobiDB-lite"/>
    </source>
</evidence>
<dbReference type="Proteomes" id="UP000765509">
    <property type="component" value="Unassembled WGS sequence"/>
</dbReference>
<feature type="region of interest" description="Disordered" evidence="1">
    <location>
        <begin position="1"/>
        <end position="72"/>
    </location>
</feature>
<keyword evidence="3" id="KW-1185">Reference proteome</keyword>
<protein>
    <submittedName>
        <fullName evidence="2">Uncharacterized protein</fullName>
    </submittedName>
</protein>
<accession>A0A9Q3HBP4</accession>
<feature type="region of interest" description="Disordered" evidence="1">
    <location>
        <begin position="103"/>
        <end position="128"/>
    </location>
</feature>
<dbReference type="AlphaFoldDB" id="A0A9Q3HBP4"/>
<evidence type="ECO:0000313" key="2">
    <source>
        <dbReference type="EMBL" id="MBW0496240.1"/>
    </source>
</evidence>
<evidence type="ECO:0000313" key="3">
    <source>
        <dbReference type="Proteomes" id="UP000765509"/>
    </source>
</evidence>
<proteinExistence type="predicted"/>